<evidence type="ECO:0000256" key="2">
    <source>
        <dbReference type="SAM" id="Phobius"/>
    </source>
</evidence>
<evidence type="ECO:0000256" key="1">
    <source>
        <dbReference type="SAM" id="MobiDB-lite"/>
    </source>
</evidence>
<feature type="transmembrane region" description="Helical" evidence="2">
    <location>
        <begin position="72"/>
        <end position="89"/>
    </location>
</feature>
<keyword evidence="2" id="KW-0812">Transmembrane</keyword>
<dbReference type="AlphaFoldDB" id="A0A7W9NI02"/>
<dbReference type="EMBL" id="JACHIR010000001">
    <property type="protein sequence ID" value="MBB5892776.1"/>
    <property type="molecule type" value="Genomic_DNA"/>
</dbReference>
<reference evidence="3 4" key="1">
    <citation type="submission" date="2020-08" db="EMBL/GenBank/DDBJ databases">
        <title>Sequencing the genomes of 1000 actinobacteria strains.</title>
        <authorList>
            <person name="Klenk H.-P."/>
        </authorList>
    </citation>
    <scope>NUCLEOTIDE SEQUENCE [LARGE SCALE GENOMIC DNA]</scope>
    <source>
        <strain evidence="3 4">DSM 43851</strain>
    </source>
</reference>
<dbReference type="Proteomes" id="UP000585638">
    <property type="component" value="Unassembled WGS sequence"/>
</dbReference>
<name>A0A7W9NI02_9PSEU</name>
<feature type="region of interest" description="Disordered" evidence="1">
    <location>
        <begin position="1"/>
        <end position="30"/>
    </location>
</feature>
<sequence length="354" mass="37927">MGHPGQEPSAGAGRREEGNTTNEVSGGVQGAAVQARDIAGPVQQAEYIRNSPTYTAGGNMTVHTLRLTPKRVALVAVIVVAVLVAYMLGDNWYRIQTAVPNAEAQQNATKVVDSQGPPFTAQYLFDTKVPNLWTVALDRKLTPEELTGLEKIDGTDGQAVWNYLRPLGGRLINRAYHPPGLEEDGSVETFRLSLLSDRSTTLTIENISVSHVKCTPSTAVSLIEYPPHGNASVDGIGFNLRTPDKPLSQVNENGVVDHDYFAKHKIDLGAGATPGALLVTAVGEHGQSCSWDFTADYATADDQSTFTFDNHGKPLTLESAPDRPLQHILFGPFGRGPNNPMAWQDCAAPDASCG</sequence>
<accession>A0A7W9NI02</accession>
<keyword evidence="2" id="KW-1133">Transmembrane helix</keyword>
<comment type="caution">
    <text evidence="3">The sequence shown here is derived from an EMBL/GenBank/DDBJ whole genome shotgun (WGS) entry which is preliminary data.</text>
</comment>
<organism evidence="3 4">
    <name type="scientific">Kutzneria kofuensis</name>
    <dbReference type="NCBI Taxonomy" id="103725"/>
    <lineage>
        <taxon>Bacteria</taxon>
        <taxon>Bacillati</taxon>
        <taxon>Actinomycetota</taxon>
        <taxon>Actinomycetes</taxon>
        <taxon>Pseudonocardiales</taxon>
        <taxon>Pseudonocardiaceae</taxon>
        <taxon>Kutzneria</taxon>
    </lineage>
</organism>
<evidence type="ECO:0000313" key="3">
    <source>
        <dbReference type="EMBL" id="MBB5892776.1"/>
    </source>
</evidence>
<proteinExistence type="predicted"/>
<gene>
    <name evidence="3" type="ORF">BJ998_003972</name>
</gene>
<keyword evidence="2" id="KW-0472">Membrane</keyword>
<evidence type="ECO:0000313" key="4">
    <source>
        <dbReference type="Proteomes" id="UP000585638"/>
    </source>
</evidence>
<protein>
    <submittedName>
        <fullName evidence="3">Uncharacterized protein</fullName>
    </submittedName>
</protein>
<keyword evidence="4" id="KW-1185">Reference proteome</keyword>
<dbReference type="RefSeq" id="WP_184863723.1">
    <property type="nucleotide sequence ID" value="NZ_JACHIR010000001.1"/>
</dbReference>